<evidence type="ECO:0000313" key="1">
    <source>
        <dbReference type="EMBL" id="CAB4691657.1"/>
    </source>
</evidence>
<reference evidence="1" key="1">
    <citation type="submission" date="2020-05" db="EMBL/GenBank/DDBJ databases">
        <authorList>
            <person name="Chiriac C."/>
            <person name="Salcher M."/>
            <person name="Ghai R."/>
            <person name="Kavagutti S V."/>
        </authorList>
    </citation>
    <scope>NUCLEOTIDE SEQUENCE</scope>
</reference>
<protein>
    <submittedName>
        <fullName evidence="1">Unannotated protein</fullName>
    </submittedName>
</protein>
<dbReference type="AlphaFoldDB" id="A0A6J6NZ95"/>
<accession>A0A6J6NZ95</accession>
<proteinExistence type="predicted"/>
<name>A0A6J6NZ95_9ZZZZ</name>
<sequence length="89" mass="8796">MSAPSHTGNELGRYGLGSTAAPCSCAAGKVGGAGVTEVGDLGTTAGVGVGDAERCSTIFSDFLAALIAYENGLACQKKLLLKVLYLGTA</sequence>
<dbReference type="EMBL" id="CAEZXP010000001">
    <property type="protein sequence ID" value="CAB4691657.1"/>
    <property type="molecule type" value="Genomic_DNA"/>
</dbReference>
<organism evidence="1">
    <name type="scientific">freshwater metagenome</name>
    <dbReference type="NCBI Taxonomy" id="449393"/>
    <lineage>
        <taxon>unclassified sequences</taxon>
        <taxon>metagenomes</taxon>
        <taxon>ecological metagenomes</taxon>
    </lineage>
</organism>
<gene>
    <name evidence="1" type="ORF">UFOPK2399_00759</name>
</gene>